<organism evidence="2">
    <name type="scientific">Staphylococcus phage 184DA</name>
    <dbReference type="NCBI Taxonomy" id="3110532"/>
    <lineage>
        <taxon>Viruses</taxon>
        <taxon>Duplodnaviria</taxon>
        <taxon>Heunggongvirae</taxon>
        <taxon>Uroviricota</taxon>
        <taxon>Caudoviricetes</taxon>
    </lineage>
</organism>
<dbReference type="InterPro" id="IPR003615">
    <property type="entry name" value="HNH_nuc"/>
</dbReference>
<gene>
    <name evidence="2" type="ORF">184DA_80</name>
</gene>
<protein>
    <recommendedName>
        <fullName evidence="1">HNH nuclease domain-containing protein</fullName>
    </recommendedName>
</protein>
<evidence type="ECO:0000259" key="1">
    <source>
        <dbReference type="Pfam" id="PF13392"/>
    </source>
</evidence>
<name>A0AAU6MXJ5_9CAUD</name>
<dbReference type="SUPFAM" id="SSF54060">
    <property type="entry name" value="His-Me finger endonucleases"/>
    <property type="match status" value="1"/>
</dbReference>
<reference evidence="2" key="1">
    <citation type="submission" date="2023-11" db="EMBL/GenBank/DDBJ databases">
        <title>Characterization of a newly isolated phage infecting non-aureus staphylococci isolated from bovine mastitis.</title>
        <authorList>
            <person name="Wanecka A."/>
            <person name="Marynowska M."/>
            <person name="Wesolowski W."/>
            <person name="Bloch S."/>
            <person name="Nejman-Falenczyk B."/>
            <person name="Neumann J."/>
            <person name="Krol J."/>
            <person name="Florek M."/>
            <person name="Ulanicki K."/>
            <person name="Napierala A."/>
            <person name="Twardon J."/>
            <person name="Wolska B."/>
            <person name="Porebska J."/>
            <person name="Ziubrzycka A."/>
            <person name="Czeretowicz I."/>
            <person name="Benisz M."/>
        </authorList>
    </citation>
    <scope>NUCLEOTIDE SEQUENCE</scope>
</reference>
<evidence type="ECO:0000313" key="2">
    <source>
        <dbReference type="EMBL" id="WVX90686.1"/>
    </source>
</evidence>
<accession>A0AAU6MXJ5</accession>
<dbReference type="InterPro" id="IPR044925">
    <property type="entry name" value="His-Me_finger_sf"/>
</dbReference>
<feature type="domain" description="HNH nuclease" evidence="1">
    <location>
        <begin position="134"/>
        <end position="176"/>
    </location>
</feature>
<dbReference type="EMBL" id="OR885926">
    <property type="protein sequence ID" value="WVX90686.1"/>
    <property type="molecule type" value="Genomic_DNA"/>
</dbReference>
<dbReference type="Gene3D" id="3.90.75.20">
    <property type="match status" value="1"/>
</dbReference>
<proteinExistence type="predicted"/>
<sequence>MSNKLTKKQIDIRNKYNIKVTKKGREVVVDNMEMYFKDNLDKSYKEIQEDTGLAKPKIVQLKKELGYLKSNYLTDFKFLIIIELEKPLDKYYLTSSGDVVRKKDNLIIKPKINNYGYYIYRITGSDNKIHEPKKHRLLAKYFIPNNFGKDCVNHRDGNKLNNNILNLEWSTLSENTYHYHKILGTKDHGERSNWAKITEKQALIIIDKLKKGQSQASIVRELDFATRSIVQGIKLGKSWKHLKR</sequence>
<dbReference type="Pfam" id="PF13392">
    <property type="entry name" value="HNH_3"/>
    <property type="match status" value="1"/>
</dbReference>